<dbReference type="GO" id="GO:0006747">
    <property type="term" value="P:FAD biosynthetic process"/>
    <property type="evidence" value="ECO:0007669"/>
    <property type="project" value="UniProtKB-UniRule"/>
</dbReference>
<keyword evidence="5 15" id="KW-0288">FMN</keyword>
<dbReference type="UniPathway" id="UPA00277">
    <property type="reaction ID" value="UER00407"/>
</dbReference>
<keyword evidence="8 15" id="KW-0547">Nucleotide-binding</keyword>
<evidence type="ECO:0000256" key="4">
    <source>
        <dbReference type="ARBA" id="ARBA00022630"/>
    </source>
</evidence>
<dbReference type="PIRSF" id="PIRSF004491">
    <property type="entry name" value="FAD_Synth"/>
    <property type="match status" value="1"/>
</dbReference>
<proteinExistence type="inferred from homology"/>
<comment type="pathway">
    <text evidence="2 15">Cofactor biosynthesis; FAD biosynthesis; FAD from FMN: step 1/1.</text>
</comment>
<keyword evidence="18" id="KW-1185">Reference proteome</keyword>
<dbReference type="InterPro" id="IPR015864">
    <property type="entry name" value="FAD_synthase"/>
</dbReference>
<evidence type="ECO:0000259" key="16">
    <source>
        <dbReference type="SMART" id="SM00904"/>
    </source>
</evidence>
<dbReference type="GO" id="GO:0009398">
    <property type="term" value="P:FMN biosynthetic process"/>
    <property type="evidence" value="ECO:0007669"/>
    <property type="project" value="UniProtKB-UniRule"/>
</dbReference>
<dbReference type="InterPro" id="IPR015865">
    <property type="entry name" value="Riboflavin_kinase_bac/euk"/>
</dbReference>
<dbReference type="Gene3D" id="2.40.30.30">
    <property type="entry name" value="Riboflavin kinase-like"/>
    <property type="match status" value="1"/>
</dbReference>
<dbReference type="GO" id="GO:0008531">
    <property type="term" value="F:riboflavin kinase activity"/>
    <property type="evidence" value="ECO:0007669"/>
    <property type="project" value="UniProtKB-UniRule"/>
</dbReference>
<keyword evidence="10 15" id="KW-0274">FAD</keyword>
<evidence type="ECO:0000256" key="12">
    <source>
        <dbReference type="ARBA" id="ARBA00023268"/>
    </source>
</evidence>
<dbReference type="PANTHER" id="PTHR22749">
    <property type="entry name" value="RIBOFLAVIN KINASE/FMN ADENYLYLTRANSFERASE"/>
    <property type="match status" value="1"/>
</dbReference>
<dbReference type="Pfam" id="PF06574">
    <property type="entry name" value="FAD_syn"/>
    <property type="match status" value="1"/>
</dbReference>
<sequence length="337" mass="37436">MLNLTQNRSSIWVAASKDQILTPTAVALGKFDGVHLGHQRVIEPVRNFHTQDNIKSQSQHIHSTVVTFDPHPEEFFSGQPRSLLTPLVEKIECLQGLGIDQLVLLPFDRELSALSPRDFVEKILVQQLQCQKISVGEDFCFGQKRLGTARDLQVLAGLYNIPVNIVPIKMDMINLPANDGTIDGQENRISTSLIRESLSLGDIPKANRLLGRPYTLSGIVVTGKKLGRTIGFPTANLQLPQDKFLPRQGVYAVRALIDTSPQVILGVMNIGNRPTVNGYSLSVEVHLFDWEGDLYGRKLVVELVKFVRPEQKFPNLEALKQQIRLDCVTAKHVLAAG</sequence>
<dbReference type="SUPFAM" id="SSF82114">
    <property type="entry name" value="Riboflavin kinase-like"/>
    <property type="match status" value="1"/>
</dbReference>
<dbReference type="GO" id="GO:0009231">
    <property type="term" value="P:riboflavin biosynthetic process"/>
    <property type="evidence" value="ECO:0007669"/>
    <property type="project" value="InterPro"/>
</dbReference>
<comment type="similarity">
    <text evidence="15">Belongs to the ribF family.</text>
</comment>
<evidence type="ECO:0000256" key="6">
    <source>
        <dbReference type="ARBA" id="ARBA00022679"/>
    </source>
</evidence>
<keyword evidence="7 15" id="KW-0548">Nucleotidyltransferase</keyword>
<dbReference type="KEGG" id="ccur:IAR63_09065"/>
<dbReference type="UniPathway" id="UPA00276">
    <property type="reaction ID" value="UER00406"/>
</dbReference>
<protein>
    <recommendedName>
        <fullName evidence="15">Riboflavin biosynthesis protein</fullName>
    </recommendedName>
    <domain>
        <recommendedName>
            <fullName evidence="15">Riboflavin kinase</fullName>
            <ecNumber evidence="15">2.7.1.26</ecNumber>
        </recommendedName>
        <alternativeName>
            <fullName evidence="15">Flavokinase</fullName>
        </alternativeName>
    </domain>
    <domain>
        <recommendedName>
            <fullName evidence="15">FMN adenylyltransferase</fullName>
            <ecNumber evidence="15">2.7.7.2</ecNumber>
        </recommendedName>
        <alternativeName>
            <fullName evidence="15">FAD pyrophosphorylase</fullName>
        </alternativeName>
        <alternativeName>
            <fullName evidence="15">FAD synthase</fullName>
        </alternativeName>
    </domain>
</protein>
<dbReference type="Proteomes" id="UP000516013">
    <property type="component" value="Chromosome"/>
</dbReference>
<feature type="domain" description="Riboflavin kinase" evidence="16">
    <location>
        <begin position="209"/>
        <end position="335"/>
    </location>
</feature>
<dbReference type="AlphaFoldDB" id="A0A7H0EWE3"/>
<dbReference type="InterPro" id="IPR023468">
    <property type="entry name" value="Riboflavin_kinase"/>
</dbReference>
<dbReference type="EC" id="2.7.1.26" evidence="15"/>
<dbReference type="GO" id="GO:0005524">
    <property type="term" value="F:ATP binding"/>
    <property type="evidence" value="ECO:0007669"/>
    <property type="project" value="UniProtKB-UniRule"/>
</dbReference>
<dbReference type="RefSeq" id="WP_187705028.1">
    <property type="nucleotide sequence ID" value="NZ_CP060822.1"/>
</dbReference>
<keyword evidence="6 15" id="KW-0808">Transferase</keyword>
<dbReference type="SMART" id="SM00904">
    <property type="entry name" value="Flavokinase"/>
    <property type="match status" value="1"/>
</dbReference>
<evidence type="ECO:0000313" key="17">
    <source>
        <dbReference type="EMBL" id="QNP28109.1"/>
    </source>
</evidence>
<evidence type="ECO:0000256" key="7">
    <source>
        <dbReference type="ARBA" id="ARBA00022695"/>
    </source>
</evidence>
<gene>
    <name evidence="17" type="ORF">IAR63_09065</name>
</gene>
<dbReference type="Gene3D" id="3.40.50.620">
    <property type="entry name" value="HUPs"/>
    <property type="match status" value="1"/>
</dbReference>
<dbReference type="NCBIfam" id="TIGR00083">
    <property type="entry name" value="ribF"/>
    <property type="match status" value="1"/>
</dbReference>
<evidence type="ECO:0000256" key="15">
    <source>
        <dbReference type="PIRNR" id="PIRNR004491"/>
    </source>
</evidence>
<evidence type="ECO:0000256" key="11">
    <source>
        <dbReference type="ARBA" id="ARBA00022840"/>
    </source>
</evidence>
<organism evidence="17 18">
    <name type="scientific">Cylindrospermopsis curvispora GIHE-G1</name>
    <dbReference type="NCBI Taxonomy" id="2666332"/>
    <lineage>
        <taxon>Bacteria</taxon>
        <taxon>Bacillati</taxon>
        <taxon>Cyanobacteriota</taxon>
        <taxon>Cyanophyceae</taxon>
        <taxon>Nostocales</taxon>
        <taxon>Aphanizomenonaceae</taxon>
        <taxon>Cylindrospermopsis</taxon>
    </lineage>
</organism>
<evidence type="ECO:0000256" key="2">
    <source>
        <dbReference type="ARBA" id="ARBA00004726"/>
    </source>
</evidence>
<dbReference type="FunFam" id="2.40.30.30:FF:000003">
    <property type="entry name" value="Riboflavin biosynthesis protein"/>
    <property type="match status" value="1"/>
</dbReference>
<dbReference type="CDD" id="cd02064">
    <property type="entry name" value="FAD_synthetase_N"/>
    <property type="match status" value="1"/>
</dbReference>
<dbReference type="EC" id="2.7.7.2" evidence="15"/>
<evidence type="ECO:0000313" key="18">
    <source>
        <dbReference type="Proteomes" id="UP000516013"/>
    </source>
</evidence>
<dbReference type="InterPro" id="IPR002606">
    <property type="entry name" value="Riboflavin_kinase_bac"/>
</dbReference>
<dbReference type="InterPro" id="IPR014729">
    <property type="entry name" value="Rossmann-like_a/b/a_fold"/>
</dbReference>
<keyword evidence="4 15" id="KW-0285">Flavoprotein</keyword>
<dbReference type="NCBIfam" id="NF004160">
    <property type="entry name" value="PRK05627.1-3"/>
    <property type="match status" value="1"/>
</dbReference>
<dbReference type="NCBIfam" id="NF004162">
    <property type="entry name" value="PRK05627.1-5"/>
    <property type="match status" value="1"/>
</dbReference>
<keyword evidence="9 15" id="KW-0418">Kinase</keyword>
<dbReference type="InterPro" id="IPR023465">
    <property type="entry name" value="Riboflavin_kinase_dom_sf"/>
</dbReference>
<evidence type="ECO:0000256" key="10">
    <source>
        <dbReference type="ARBA" id="ARBA00022827"/>
    </source>
</evidence>
<evidence type="ECO:0000256" key="5">
    <source>
        <dbReference type="ARBA" id="ARBA00022643"/>
    </source>
</evidence>
<evidence type="ECO:0000256" key="8">
    <source>
        <dbReference type="ARBA" id="ARBA00022741"/>
    </source>
</evidence>
<reference evidence="17 18" key="1">
    <citation type="submission" date="2020-08" db="EMBL/GenBank/DDBJ databases">
        <title>Complete genome sequence of Raphidiopsis curvispora isolated from drinking water reservoir in South Korea.</title>
        <authorList>
            <person name="Jeong J."/>
        </authorList>
    </citation>
    <scope>NUCLEOTIDE SEQUENCE [LARGE SCALE GENOMIC DNA]</scope>
    <source>
        <strain evidence="17 18">GIHE-G1</strain>
    </source>
</reference>
<comment type="catalytic activity">
    <reaction evidence="13 15">
        <text>riboflavin + ATP = FMN + ADP + H(+)</text>
        <dbReference type="Rhea" id="RHEA:14357"/>
        <dbReference type="ChEBI" id="CHEBI:15378"/>
        <dbReference type="ChEBI" id="CHEBI:30616"/>
        <dbReference type="ChEBI" id="CHEBI:57986"/>
        <dbReference type="ChEBI" id="CHEBI:58210"/>
        <dbReference type="ChEBI" id="CHEBI:456216"/>
        <dbReference type="EC" id="2.7.1.26"/>
    </reaction>
</comment>
<dbReference type="Pfam" id="PF01687">
    <property type="entry name" value="Flavokinase"/>
    <property type="match status" value="1"/>
</dbReference>
<dbReference type="GO" id="GO:0003919">
    <property type="term" value="F:FMN adenylyltransferase activity"/>
    <property type="evidence" value="ECO:0007669"/>
    <property type="project" value="UniProtKB-UniRule"/>
</dbReference>
<comment type="catalytic activity">
    <reaction evidence="14 15">
        <text>FMN + ATP + H(+) = FAD + diphosphate</text>
        <dbReference type="Rhea" id="RHEA:17237"/>
        <dbReference type="ChEBI" id="CHEBI:15378"/>
        <dbReference type="ChEBI" id="CHEBI:30616"/>
        <dbReference type="ChEBI" id="CHEBI:33019"/>
        <dbReference type="ChEBI" id="CHEBI:57692"/>
        <dbReference type="ChEBI" id="CHEBI:58210"/>
        <dbReference type="EC" id="2.7.7.2"/>
    </reaction>
</comment>
<evidence type="ECO:0000256" key="13">
    <source>
        <dbReference type="ARBA" id="ARBA00047880"/>
    </source>
</evidence>
<comment type="function">
    <text evidence="1">Catalyzes the phosphorylation of riboflavin to FMN followed by the adenylation of FMN to FAD.</text>
</comment>
<name>A0A7H0EWE3_9CYAN</name>
<evidence type="ECO:0000256" key="1">
    <source>
        <dbReference type="ARBA" id="ARBA00002121"/>
    </source>
</evidence>
<dbReference type="FunFam" id="3.40.50.620:FF:000021">
    <property type="entry name" value="Riboflavin biosynthesis protein"/>
    <property type="match status" value="1"/>
</dbReference>
<comment type="pathway">
    <text evidence="3 15">Cofactor biosynthesis; FMN biosynthesis; FMN from riboflavin (ATP route): step 1/1.</text>
</comment>
<evidence type="ECO:0000256" key="9">
    <source>
        <dbReference type="ARBA" id="ARBA00022777"/>
    </source>
</evidence>
<dbReference type="SUPFAM" id="SSF52374">
    <property type="entry name" value="Nucleotidylyl transferase"/>
    <property type="match status" value="1"/>
</dbReference>
<evidence type="ECO:0000256" key="14">
    <source>
        <dbReference type="ARBA" id="ARBA00049494"/>
    </source>
</evidence>
<dbReference type="PANTHER" id="PTHR22749:SF6">
    <property type="entry name" value="RIBOFLAVIN KINASE"/>
    <property type="match status" value="1"/>
</dbReference>
<dbReference type="EMBL" id="CP060822">
    <property type="protein sequence ID" value="QNP28109.1"/>
    <property type="molecule type" value="Genomic_DNA"/>
</dbReference>
<keyword evidence="11 15" id="KW-0067">ATP-binding</keyword>
<evidence type="ECO:0000256" key="3">
    <source>
        <dbReference type="ARBA" id="ARBA00005201"/>
    </source>
</evidence>
<accession>A0A7H0EWE3</accession>
<keyword evidence="12" id="KW-0511">Multifunctional enzyme</keyword>